<evidence type="ECO:0000256" key="5">
    <source>
        <dbReference type="ARBA" id="ARBA00022771"/>
    </source>
</evidence>
<dbReference type="EMBL" id="JABELV010000265">
    <property type="protein sequence ID" value="KAG7527559.1"/>
    <property type="molecule type" value="Genomic_DNA"/>
</dbReference>
<dbReference type="GO" id="GO:0003676">
    <property type="term" value="F:nucleic acid binding"/>
    <property type="evidence" value="ECO:0007669"/>
    <property type="project" value="InterPro"/>
</dbReference>
<organism evidence="14 15">
    <name type="scientific">Filobasidium floriforme</name>
    <dbReference type="NCBI Taxonomy" id="5210"/>
    <lineage>
        <taxon>Eukaryota</taxon>
        <taxon>Fungi</taxon>
        <taxon>Dikarya</taxon>
        <taxon>Basidiomycota</taxon>
        <taxon>Agaricomycotina</taxon>
        <taxon>Tremellomycetes</taxon>
        <taxon>Filobasidiales</taxon>
        <taxon>Filobasidiaceae</taxon>
        <taxon>Filobasidium</taxon>
    </lineage>
</organism>
<dbReference type="PROSITE" id="PS51133">
    <property type="entry name" value="ZF_TFIIS_2"/>
    <property type="match status" value="1"/>
</dbReference>
<dbReference type="SMART" id="SM00440">
    <property type="entry name" value="ZnF_C2C2"/>
    <property type="match status" value="1"/>
</dbReference>
<dbReference type="CDD" id="cd10509">
    <property type="entry name" value="Zn-ribbon_RPC11"/>
    <property type="match status" value="1"/>
</dbReference>
<keyword evidence="3 12" id="KW-0240">DNA-directed RNA polymerase</keyword>
<dbReference type="PANTHER" id="PTHR11239:SF12">
    <property type="entry name" value="DNA-DIRECTED RNA POLYMERASE III SUBUNIT RPC10"/>
    <property type="match status" value="1"/>
</dbReference>
<keyword evidence="15" id="KW-1185">Reference proteome</keyword>
<evidence type="ECO:0000313" key="15">
    <source>
        <dbReference type="Proteomes" id="UP000812966"/>
    </source>
</evidence>
<evidence type="ECO:0000256" key="2">
    <source>
        <dbReference type="ARBA" id="ARBA00020093"/>
    </source>
</evidence>
<name>A0A8K0NMH6_9TREE</name>
<proteinExistence type="inferred from homology"/>
<dbReference type="Gene3D" id="2.20.25.10">
    <property type="match status" value="1"/>
</dbReference>
<dbReference type="InterPro" id="IPR012164">
    <property type="entry name" value="Rpa12/Rpb9/Rpc10/TFS"/>
</dbReference>
<evidence type="ECO:0000256" key="9">
    <source>
        <dbReference type="ARBA" id="ARBA00029985"/>
    </source>
</evidence>
<dbReference type="InterPro" id="IPR001529">
    <property type="entry name" value="Zn_ribbon_RPB9"/>
</dbReference>
<evidence type="ECO:0000313" key="14">
    <source>
        <dbReference type="EMBL" id="KAG7527559.1"/>
    </source>
</evidence>
<dbReference type="SMART" id="SM00661">
    <property type="entry name" value="RPOL9"/>
    <property type="match status" value="1"/>
</dbReference>
<comment type="caution">
    <text evidence="14">The sequence shown here is derived from an EMBL/GenBank/DDBJ whole genome shotgun (WGS) entry which is preliminary data.</text>
</comment>
<evidence type="ECO:0000256" key="4">
    <source>
        <dbReference type="ARBA" id="ARBA00022723"/>
    </source>
</evidence>
<evidence type="ECO:0000259" key="13">
    <source>
        <dbReference type="PROSITE" id="PS51133"/>
    </source>
</evidence>
<dbReference type="GO" id="GO:0005666">
    <property type="term" value="C:RNA polymerase III complex"/>
    <property type="evidence" value="ECO:0007669"/>
    <property type="project" value="TreeGrafter"/>
</dbReference>
<reference evidence="14" key="1">
    <citation type="submission" date="2020-04" db="EMBL/GenBank/DDBJ databases">
        <title>Analysis of mating type loci in Filobasidium floriforme.</title>
        <authorList>
            <person name="Nowrousian M."/>
        </authorList>
    </citation>
    <scope>NUCLEOTIDE SEQUENCE</scope>
    <source>
        <strain evidence="14">CBS 6242</strain>
    </source>
</reference>
<dbReference type="InterPro" id="IPR034014">
    <property type="entry name" value="Zn_ribbon_RPC11_C"/>
</dbReference>
<protein>
    <recommendedName>
        <fullName evidence="2">DNA-directed RNA polymerase III subunit RPC10</fullName>
    </recommendedName>
    <alternativeName>
        <fullName evidence="10">DNA-directed RNA polymerases III 12.5 kDa polypeptide</fullName>
    </alternativeName>
    <alternativeName>
        <fullName evidence="9">RNA polymerase III subunit C11</fullName>
    </alternativeName>
</protein>
<dbReference type="FunFam" id="2.20.25.10:FF:000005">
    <property type="entry name" value="DNA-directed RNA polymerase subunit"/>
    <property type="match status" value="1"/>
</dbReference>
<dbReference type="OrthoDB" id="282152at2759"/>
<dbReference type="InterPro" id="IPR001222">
    <property type="entry name" value="Znf_TFIIS"/>
</dbReference>
<gene>
    <name evidence="14" type="ORF">FFLO_06811</name>
</gene>
<comment type="similarity">
    <text evidence="12">Belongs to the archaeal rpoM/eukaryotic RPA12/RPB9/RPC11 RNA polymerase family.</text>
</comment>
<feature type="domain" description="TFIIS-type" evidence="13">
    <location>
        <begin position="64"/>
        <end position="104"/>
    </location>
</feature>
<keyword evidence="6" id="KW-0862">Zinc</keyword>
<evidence type="ECO:0000256" key="10">
    <source>
        <dbReference type="ARBA" id="ARBA00078207"/>
    </source>
</evidence>
<sequence>MLFCPYCSNFLTIEVHEGTNRWRCNSCPYIFGITKQMTSRTHFDRKEVDDVMGGEEGWKNVDQGEAQCPKCDSTRAYFRQLQIRSADEPMTTFLRCVQCKEQWREASPRWLHTTSSARTDILISAIYRIEPGCVQQIRFQTLYSPSCQHVHILRLSTRSGSVSEGSNRSSLPGLSITVLDQAASFHQERKRL</sequence>
<dbReference type="PROSITE" id="PS00466">
    <property type="entry name" value="ZF_TFIIS_1"/>
    <property type="match status" value="1"/>
</dbReference>
<evidence type="ECO:0000256" key="6">
    <source>
        <dbReference type="ARBA" id="ARBA00022833"/>
    </source>
</evidence>
<dbReference type="PANTHER" id="PTHR11239">
    <property type="entry name" value="DNA-DIRECTED RNA POLYMERASE"/>
    <property type="match status" value="1"/>
</dbReference>
<keyword evidence="4 12" id="KW-0479">Metal-binding</keyword>
<evidence type="ECO:0000256" key="3">
    <source>
        <dbReference type="ARBA" id="ARBA00022478"/>
    </source>
</evidence>
<evidence type="ECO:0000256" key="7">
    <source>
        <dbReference type="ARBA" id="ARBA00023163"/>
    </source>
</evidence>
<dbReference type="GO" id="GO:0006386">
    <property type="term" value="P:termination of RNA polymerase III transcription"/>
    <property type="evidence" value="ECO:0007669"/>
    <property type="project" value="TreeGrafter"/>
</dbReference>
<evidence type="ECO:0000256" key="11">
    <source>
        <dbReference type="PROSITE-ProRule" id="PRU00472"/>
    </source>
</evidence>
<comment type="subcellular location">
    <subcellularLocation>
        <location evidence="1">Nucleus</location>
    </subcellularLocation>
</comment>
<dbReference type="GO" id="GO:0003899">
    <property type="term" value="F:DNA-directed RNA polymerase activity"/>
    <property type="evidence" value="ECO:0007669"/>
    <property type="project" value="InterPro"/>
</dbReference>
<keyword evidence="7 12" id="KW-0804">Transcription</keyword>
<dbReference type="Pfam" id="PF01096">
    <property type="entry name" value="Zn_ribbon_TFIIS"/>
    <property type="match status" value="1"/>
</dbReference>
<keyword evidence="8" id="KW-0539">Nucleus</keyword>
<dbReference type="Proteomes" id="UP000812966">
    <property type="component" value="Unassembled WGS sequence"/>
</dbReference>
<dbReference type="SUPFAM" id="SSF57783">
    <property type="entry name" value="Zinc beta-ribbon"/>
    <property type="match status" value="1"/>
</dbReference>
<dbReference type="GO" id="GO:0008270">
    <property type="term" value="F:zinc ion binding"/>
    <property type="evidence" value="ECO:0007669"/>
    <property type="project" value="UniProtKB-KW"/>
</dbReference>
<accession>A0A8K0NMH6</accession>
<evidence type="ECO:0000256" key="8">
    <source>
        <dbReference type="ARBA" id="ARBA00023242"/>
    </source>
</evidence>
<evidence type="ECO:0000256" key="1">
    <source>
        <dbReference type="ARBA" id="ARBA00004123"/>
    </source>
</evidence>
<keyword evidence="5 11" id="KW-0863">Zinc-finger</keyword>
<dbReference type="AlphaFoldDB" id="A0A8K0NMH6"/>
<evidence type="ECO:0000256" key="12">
    <source>
        <dbReference type="RuleBase" id="RU003474"/>
    </source>
</evidence>